<reference evidence="2 3" key="1">
    <citation type="submission" date="2015-09" db="EMBL/GenBank/DDBJ databases">
        <title>Draft genome sequence of a Caloramator mitchellensis, a moderate thermophile from the Great Artesian Basin of Australia.</title>
        <authorList>
            <person name="Patel B.K."/>
        </authorList>
    </citation>
    <scope>NUCLEOTIDE SEQUENCE [LARGE SCALE GENOMIC DNA]</scope>
    <source>
        <strain evidence="2 3">VF08</strain>
    </source>
</reference>
<organism evidence="2 3">
    <name type="scientific">Caloramator mitchellensis</name>
    <dbReference type="NCBI Taxonomy" id="908809"/>
    <lineage>
        <taxon>Bacteria</taxon>
        <taxon>Bacillati</taxon>
        <taxon>Bacillota</taxon>
        <taxon>Clostridia</taxon>
        <taxon>Eubacteriales</taxon>
        <taxon>Clostridiaceae</taxon>
        <taxon>Caloramator</taxon>
    </lineage>
</organism>
<dbReference type="Pfam" id="PF07136">
    <property type="entry name" value="DUF1385"/>
    <property type="match status" value="1"/>
</dbReference>
<dbReference type="EMBL" id="LKHP01000002">
    <property type="protein sequence ID" value="KRQ87754.1"/>
    <property type="molecule type" value="Genomic_DNA"/>
</dbReference>
<name>A0A0R3JXH0_CALMK</name>
<dbReference type="Proteomes" id="UP000052015">
    <property type="component" value="Unassembled WGS sequence"/>
</dbReference>
<dbReference type="PATRIC" id="fig|908809.3.peg.560"/>
<feature type="transmembrane region" description="Helical" evidence="1">
    <location>
        <begin position="136"/>
        <end position="162"/>
    </location>
</feature>
<dbReference type="PANTHER" id="PTHR42867">
    <property type="entry name" value="MEMBRANE PROTEIN-RELATED"/>
    <property type="match status" value="1"/>
</dbReference>
<evidence type="ECO:0000313" key="3">
    <source>
        <dbReference type="Proteomes" id="UP000052015"/>
    </source>
</evidence>
<protein>
    <recommendedName>
        <fullName evidence="4">DUF1385 domain-containing protein</fullName>
    </recommendedName>
</protein>
<comment type="caution">
    <text evidence="2">The sequence shown here is derived from an EMBL/GenBank/DDBJ whole genome shotgun (WGS) entry which is preliminary data.</text>
</comment>
<feature type="transmembrane region" description="Helical" evidence="1">
    <location>
        <begin position="234"/>
        <end position="255"/>
    </location>
</feature>
<sequence length="328" mass="37383">MLIEIVKIFVDMDKLRTVPKEVEVKLNRDENKLRTVPIGGQAVLEGVMMRGPKKIAVAVRKANGEIEVKVEDNVPLYKRHKLLSLPIIRGMAAFVDSLVVGVRMLSYSAEFFEEEESNLERFMKDKLKGRYKDFEMGLSLVISIVFAALLFFVLPTFAAGLIKSPGRVYTNILEGIIRLLVFLAYIGLISKLKDIQRVFQYHGAEHKSIYCYENGLELTVENARKFTRLHPRCGTNFLLIVMIISIFIFSFFGWPNFLIRILSRIILIPIVAGISYELIKWLGKSESKLSKILAYPGLMLQNLTTREPDDSQIEVAIEAIKRILPTEN</sequence>
<feature type="transmembrane region" description="Helical" evidence="1">
    <location>
        <begin position="261"/>
        <end position="279"/>
    </location>
</feature>
<keyword evidence="1" id="KW-0472">Membrane</keyword>
<keyword evidence="1" id="KW-0812">Transmembrane</keyword>
<accession>A0A0R3JXH0</accession>
<evidence type="ECO:0008006" key="4">
    <source>
        <dbReference type="Google" id="ProtNLM"/>
    </source>
</evidence>
<dbReference type="STRING" id="908809.ABG79_00559"/>
<proteinExistence type="predicted"/>
<keyword evidence="1" id="KW-1133">Transmembrane helix</keyword>
<keyword evidence="3" id="KW-1185">Reference proteome</keyword>
<evidence type="ECO:0000256" key="1">
    <source>
        <dbReference type="SAM" id="Phobius"/>
    </source>
</evidence>
<feature type="transmembrane region" description="Helical" evidence="1">
    <location>
        <begin position="168"/>
        <end position="188"/>
    </location>
</feature>
<evidence type="ECO:0000313" key="2">
    <source>
        <dbReference type="EMBL" id="KRQ87754.1"/>
    </source>
</evidence>
<dbReference type="InterPro" id="IPR010787">
    <property type="entry name" value="DUF1385"/>
</dbReference>
<dbReference type="PANTHER" id="PTHR42867:SF1">
    <property type="entry name" value="MEMBRANE PROTEIN-RELATED"/>
    <property type="match status" value="1"/>
</dbReference>
<dbReference type="AlphaFoldDB" id="A0A0R3JXH0"/>
<gene>
    <name evidence="2" type="ORF">ABG79_00559</name>
</gene>